<dbReference type="RefSeq" id="XP_020861760.1">
    <property type="nucleotide sequence ID" value="XM_021006101.1"/>
</dbReference>
<dbReference type="AlphaFoldDB" id="A0A6P5LT88"/>
<name>A0A6P5LT88_PHACI</name>
<gene>
    <name evidence="3" type="primary">LOC110221454</name>
</gene>
<dbReference type="InParanoid" id="A0A6P5LT88"/>
<sequence length="123" mass="12710">MTCPGLLASIGGPPRLGPRAPGPYACALSPPLSPPFASPASIPRPFRTWPRLAASRDHAPRSSSGSGGRSRGRCRGRCGAQSPSVMLTLSRPWVASSALAPVPAPARGPRPRLSSEGRPGQRL</sequence>
<protein>
    <submittedName>
        <fullName evidence="3">Uncharacterized protein LOC110221454</fullName>
    </submittedName>
</protein>
<evidence type="ECO:0000313" key="2">
    <source>
        <dbReference type="Proteomes" id="UP000515140"/>
    </source>
</evidence>
<feature type="compositionally biased region" description="Low complexity" evidence="1">
    <location>
        <begin position="11"/>
        <end position="30"/>
    </location>
</feature>
<evidence type="ECO:0000256" key="1">
    <source>
        <dbReference type="SAM" id="MobiDB-lite"/>
    </source>
</evidence>
<keyword evidence="2" id="KW-1185">Reference proteome</keyword>
<dbReference type="KEGG" id="pcw:110221454"/>
<dbReference type="Proteomes" id="UP000515140">
    <property type="component" value="Unplaced"/>
</dbReference>
<proteinExistence type="predicted"/>
<evidence type="ECO:0000313" key="3">
    <source>
        <dbReference type="RefSeq" id="XP_020861760.1"/>
    </source>
</evidence>
<accession>A0A6P5LT88</accession>
<feature type="region of interest" description="Disordered" evidence="1">
    <location>
        <begin position="100"/>
        <end position="123"/>
    </location>
</feature>
<organism evidence="2 3">
    <name type="scientific">Phascolarctos cinereus</name>
    <name type="common">Koala</name>
    <dbReference type="NCBI Taxonomy" id="38626"/>
    <lineage>
        <taxon>Eukaryota</taxon>
        <taxon>Metazoa</taxon>
        <taxon>Chordata</taxon>
        <taxon>Craniata</taxon>
        <taxon>Vertebrata</taxon>
        <taxon>Euteleostomi</taxon>
        <taxon>Mammalia</taxon>
        <taxon>Metatheria</taxon>
        <taxon>Diprotodontia</taxon>
        <taxon>Phascolarctidae</taxon>
        <taxon>Phascolarctos</taxon>
    </lineage>
</organism>
<feature type="region of interest" description="Disordered" evidence="1">
    <location>
        <begin position="1"/>
        <end position="80"/>
    </location>
</feature>
<reference evidence="3" key="1">
    <citation type="submission" date="2025-08" db="UniProtKB">
        <authorList>
            <consortium name="RefSeq"/>
        </authorList>
    </citation>
    <scope>IDENTIFICATION</scope>
    <source>
        <tissue evidence="3">Spleen</tissue>
    </source>
</reference>
<dbReference type="GeneID" id="110221454"/>